<reference evidence="2 5" key="1">
    <citation type="submission" date="2020-04" db="EMBL/GenBank/DDBJ databases">
        <title>Global-level population genomics: horizontal gene transfer, symbiosis and evolution in Rhizobia.</title>
        <authorList>
            <person name="Gai Y."/>
        </authorList>
    </citation>
    <scope>NUCLEOTIDE SEQUENCE</scope>
    <source>
        <strain evidence="3 5">BLR33</strain>
        <strain evidence="2">BLR57</strain>
    </source>
</reference>
<dbReference type="Proteomes" id="UP000770629">
    <property type="component" value="Unassembled WGS sequence"/>
</dbReference>
<keyword evidence="5" id="KW-1185">Reference proteome</keyword>
<name>A0A9Q3MA89_9HYPH</name>
<dbReference type="AlphaFoldDB" id="A0A9Q3MA89"/>
<accession>A0A9Q3MA89</accession>
<evidence type="ECO:0000313" key="3">
    <source>
        <dbReference type="EMBL" id="MBX5092415.1"/>
    </source>
</evidence>
<comment type="caution">
    <text evidence="2">The sequence shown here is derived from an EMBL/GenBank/DDBJ whole genome shotgun (WGS) entry which is preliminary data.</text>
</comment>
<evidence type="ECO:0000256" key="1">
    <source>
        <dbReference type="SAM" id="Phobius"/>
    </source>
</evidence>
<gene>
    <name evidence="3" type="ORF">HJB60_25045</name>
    <name evidence="2" type="ORF">HJB63_07880</name>
</gene>
<dbReference type="EMBL" id="JABDYF010000012">
    <property type="protein sequence ID" value="MBX5092415.1"/>
    <property type="molecule type" value="Genomic_DNA"/>
</dbReference>
<evidence type="ECO:0000313" key="4">
    <source>
        <dbReference type="Proteomes" id="UP000749740"/>
    </source>
</evidence>
<dbReference type="EMBL" id="JABDYC010000002">
    <property type="protein sequence ID" value="MBX5022496.1"/>
    <property type="molecule type" value="Genomic_DNA"/>
</dbReference>
<protein>
    <submittedName>
        <fullName evidence="2">Uncharacterized protein</fullName>
    </submittedName>
</protein>
<keyword evidence="1" id="KW-0472">Membrane</keyword>
<evidence type="ECO:0000313" key="2">
    <source>
        <dbReference type="EMBL" id="MBX5022496.1"/>
    </source>
</evidence>
<feature type="transmembrane region" description="Helical" evidence="1">
    <location>
        <begin position="61"/>
        <end position="86"/>
    </location>
</feature>
<keyword evidence="1" id="KW-0812">Transmembrane</keyword>
<dbReference type="Proteomes" id="UP000749740">
    <property type="component" value="Unassembled WGS sequence"/>
</dbReference>
<feature type="transmembrane region" description="Helical" evidence="1">
    <location>
        <begin position="33"/>
        <end position="54"/>
    </location>
</feature>
<proteinExistence type="predicted"/>
<sequence>MGACAGLIAFGGIFVWAHVVQQSVHNMMRMSYDALGVVQALGLLVGPPAAAIVISRRSSLAAGILVGVAVGFCVYVVTATIGIGIYGE</sequence>
<evidence type="ECO:0000313" key="5">
    <source>
        <dbReference type="Proteomes" id="UP000770629"/>
    </source>
</evidence>
<keyword evidence="1" id="KW-1133">Transmembrane helix</keyword>
<organism evidence="2 4">
    <name type="scientific">Rhizobium lentis</name>
    <dbReference type="NCBI Taxonomy" id="1138194"/>
    <lineage>
        <taxon>Bacteria</taxon>
        <taxon>Pseudomonadati</taxon>
        <taxon>Pseudomonadota</taxon>
        <taxon>Alphaproteobacteria</taxon>
        <taxon>Hyphomicrobiales</taxon>
        <taxon>Rhizobiaceae</taxon>
        <taxon>Rhizobium/Agrobacterium group</taxon>
        <taxon>Rhizobium</taxon>
    </lineage>
</organism>